<name>A0A841MT98_9BACT</name>
<organism evidence="2 3">
    <name type="scientific">Algoriphagus iocasae</name>
    <dbReference type="NCBI Taxonomy" id="1836499"/>
    <lineage>
        <taxon>Bacteria</taxon>
        <taxon>Pseudomonadati</taxon>
        <taxon>Bacteroidota</taxon>
        <taxon>Cytophagia</taxon>
        <taxon>Cytophagales</taxon>
        <taxon>Cyclobacteriaceae</taxon>
        <taxon>Algoriphagus</taxon>
    </lineage>
</organism>
<dbReference type="SUPFAM" id="SSF47781">
    <property type="entry name" value="RuvA domain 2-like"/>
    <property type="match status" value="1"/>
</dbReference>
<keyword evidence="1" id="KW-0732">Signal</keyword>
<evidence type="ECO:0000313" key="2">
    <source>
        <dbReference type="EMBL" id="MBB6325231.1"/>
    </source>
</evidence>
<dbReference type="EMBL" id="JACIJO010000001">
    <property type="protein sequence ID" value="MBB6325231.1"/>
    <property type="molecule type" value="Genomic_DNA"/>
</dbReference>
<gene>
    <name evidence="2" type="ORF">FHS59_000846</name>
</gene>
<dbReference type="Proteomes" id="UP000588604">
    <property type="component" value="Unassembled WGS sequence"/>
</dbReference>
<sequence>MGLRKLHIALCISTLLLTYSIYAQNPPQGQIDTEKLVERLFPVQEEDLDYAAIYEVLFQLYSNPININLADAEILQASYLLNPSQINSIISYREKYGPFLSLYELQAVPDLSPETIQQILPFITLGNNGNSYSKGLIRRIIDEEQGYLLFRHRRVLETRKGFTTADSSSSGQPNSRYLGGPNDLYLRFRIQHARDFSLGITLDKDAGEQFIWDPKSNRYGFNFFSFHFTKYQVRNWKVISVGDYQVQFGQGLVFGAGYSLGKGAETVPTVRKSSVGILPYTAAMEFGFFRGLGATYQSGKWQGTIITSLAPRDGRSSLERDSLENVFETISSLSQSGLHRTASEISTKAKFREVSIGGNTQYSLSKKLSIGGNFLSTRFDKPWIKTPTVYNQFDFSGQSNWVGSFYFNYNWKNFFLFGETGISKSLGKGSVIGFITSLSKEFNLSMVWRNYDRDFHSLYGNSFSEGTRSINERGVYLGMEYQPTRQWKLNAYYDFFRFPWLRYRVYSPSKGFEWLARISYSPSKTLLTFIQLRTEQKERNLSDTGESAIPYLVSPIKKSNGMLSLEYQLSKQVFIRSRILGSRVEFNSEKSYGFMVLQDFQYARDNWKFTTRFALFDTDNYDNRQYAFENNVLWAFSVPAFSGQGMRYYFLGQYKFNTQLTAYFRFARTSYSDRDQIGSGLQTIDSSHITETTFLIRYMLHH</sequence>
<dbReference type="RefSeq" id="WP_184493360.1">
    <property type="nucleotide sequence ID" value="NZ_JACIJO010000001.1"/>
</dbReference>
<dbReference type="Gene3D" id="1.10.150.280">
    <property type="entry name" value="AF1531-like domain"/>
    <property type="match status" value="1"/>
</dbReference>
<accession>A0A841MT98</accession>
<evidence type="ECO:0000313" key="3">
    <source>
        <dbReference type="Proteomes" id="UP000588604"/>
    </source>
</evidence>
<dbReference type="InterPro" id="IPR010994">
    <property type="entry name" value="RuvA_2-like"/>
</dbReference>
<evidence type="ECO:0008006" key="4">
    <source>
        <dbReference type="Google" id="ProtNLM"/>
    </source>
</evidence>
<keyword evidence="3" id="KW-1185">Reference proteome</keyword>
<proteinExistence type="predicted"/>
<evidence type="ECO:0000256" key="1">
    <source>
        <dbReference type="SAM" id="SignalP"/>
    </source>
</evidence>
<feature type="chain" id="PRO_5032386507" description="Helix-hairpin-helix protein" evidence="1">
    <location>
        <begin position="24"/>
        <end position="702"/>
    </location>
</feature>
<protein>
    <recommendedName>
        <fullName evidence="4">Helix-hairpin-helix protein</fullName>
    </recommendedName>
</protein>
<dbReference type="Pfam" id="PF12836">
    <property type="entry name" value="HHH_3"/>
    <property type="match status" value="1"/>
</dbReference>
<dbReference type="AlphaFoldDB" id="A0A841MT98"/>
<feature type="signal peptide" evidence="1">
    <location>
        <begin position="1"/>
        <end position="23"/>
    </location>
</feature>
<reference evidence="2 3" key="1">
    <citation type="submission" date="2020-08" db="EMBL/GenBank/DDBJ databases">
        <title>Genomic Encyclopedia of Type Strains, Phase IV (KMG-IV): sequencing the most valuable type-strain genomes for metagenomic binning, comparative biology and taxonomic classification.</title>
        <authorList>
            <person name="Goeker M."/>
        </authorList>
    </citation>
    <scope>NUCLEOTIDE SEQUENCE [LARGE SCALE GENOMIC DNA]</scope>
    <source>
        <strain evidence="2 3">DSM 102044</strain>
    </source>
</reference>
<comment type="caution">
    <text evidence="2">The sequence shown here is derived from an EMBL/GenBank/DDBJ whole genome shotgun (WGS) entry which is preliminary data.</text>
</comment>